<evidence type="ECO:0000313" key="3">
    <source>
        <dbReference type="EMBL" id="OFC61554.1"/>
    </source>
</evidence>
<evidence type="ECO:0000256" key="1">
    <source>
        <dbReference type="SAM" id="Phobius"/>
    </source>
</evidence>
<dbReference type="OrthoDB" id="9808192at2"/>
<feature type="transmembrane region" description="Helical" evidence="1">
    <location>
        <begin position="86"/>
        <end position="111"/>
    </location>
</feature>
<feature type="chain" id="PRO_5009209227" description="Urease accessory protein UreJ" evidence="2">
    <location>
        <begin position="19"/>
        <end position="180"/>
    </location>
</feature>
<keyword evidence="1" id="KW-1133">Transmembrane helix</keyword>
<dbReference type="EMBL" id="MAYS01000378">
    <property type="protein sequence ID" value="OFC61554.1"/>
    <property type="molecule type" value="Genomic_DNA"/>
</dbReference>
<organism evidence="3 4">
    <name type="scientific">Candidatus Erwinia dacicola</name>
    <dbReference type="NCBI Taxonomy" id="252393"/>
    <lineage>
        <taxon>Bacteria</taxon>
        <taxon>Pseudomonadati</taxon>
        <taxon>Pseudomonadota</taxon>
        <taxon>Gammaproteobacteria</taxon>
        <taxon>Enterobacterales</taxon>
        <taxon>Erwiniaceae</taxon>
        <taxon>Erwinia</taxon>
    </lineage>
</organism>
<feature type="signal peptide" evidence="2">
    <location>
        <begin position="1"/>
        <end position="18"/>
    </location>
</feature>
<dbReference type="Pfam" id="PF04955">
    <property type="entry name" value="HupE_UreJ"/>
    <property type="match status" value="1"/>
</dbReference>
<dbReference type="AlphaFoldDB" id="A0A1E7YYK6"/>
<keyword evidence="1" id="KW-0812">Transmembrane</keyword>
<accession>A0A1E7YYK6</accession>
<dbReference type="InterPro" id="IPR007038">
    <property type="entry name" value="HupE_UreJ"/>
</dbReference>
<keyword evidence="2" id="KW-0732">Signal</keyword>
<reference evidence="3 4" key="1">
    <citation type="submission" date="2016-07" db="EMBL/GenBank/DDBJ databases">
        <authorList>
            <person name="Yuval B."/>
        </authorList>
    </citation>
    <scope>NUCLEOTIDE SEQUENCE [LARGE SCALE GENOMIC DNA]</scope>
    <source>
        <strain evidence="3 4">IL</strain>
    </source>
</reference>
<sequence>MNKYFLLLSLLMASPVMAHTEHGPESLGAGLMHPLTGFDHLLMLSGVGVLSALGNRPKLFLLSTLLAMSAGALGGHLLGTFSGMEILIGFSLLMAGTFIFATVKGKLTWALPMLALAHGWAHGAEGNEDGFWLFAVGFMLGCTAILTVGYGVGVFLRSHPVMRQVAGGAWLAAAIAVIAG</sequence>
<evidence type="ECO:0000256" key="2">
    <source>
        <dbReference type="SAM" id="SignalP"/>
    </source>
</evidence>
<feature type="transmembrane region" description="Helical" evidence="1">
    <location>
        <begin position="59"/>
        <end position="79"/>
    </location>
</feature>
<keyword evidence="1" id="KW-0472">Membrane</keyword>
<dbReference type="RefSeq" id="WP_070135348.1">
    <property type="nucleotide sequence ID" value="NZ_LJAM02000124.1"/>
</dbReference>
<gene>
    <name evidence="3" type="ORF">BBW68_12420</name>
</gene>
<name>A0A1E7YYK6_9GAMM</name>
<evidence type="ECO:0008006" key="5">
    <source>
        <dbReference type="Google" id="ProtNLM"/>
    </source>
</evidence>
<evidence type="ECO:0000313" key="4">
    <source>
        <dbReference type="Proteomes" id="UP000243534"/>
    </source>
</evidence>
<feature type="transmembrane region" description="Helical" evidence="1">
    <location>
        <begin position="131"/>
        <end position="156"/>
    </location>
</feature>
<comment type="caution">
    <text evidence="3">The sequence shown here is derived from an EMBL/GenBank/DDBJ whole genome shotgun (WGS) entry which is preliminary data.</text>
</comment>
<proteinExistence type="predicted"/>
<dbReference type="PIRSF" id="PIRSF016919">
    <property type="entry name" value="HupE_UreJ"/>
    <property type="match status" value="1"/>
</dbReference>
<protein>
    <recommendedName>
        <fullName evidence="5">Urease accessory protein UreJ</fullName>
    </recommendedName>
</protein>
<dbReference type="Proteomes" id="UP000243534">
    <property type="component" value="Unassembled WGS sequence"/>
</dbReference>